<evidence type="ECO:0000256" key="4">
    <source>
        <dbReference type="ARBA" id="ARBA00022801"/>
    </source>
</evidence>
<dbReference type="InterPro" id="IPR044974">
    <property type="entry name" value="Disease_R_plants"/>
</dbReference>
<dbReference type="Gene3D" id="3.40.50.10140">
    <property type="entry name" value="Toll/interleukin-1 receptor homology (TIR) domain"/>
    <property type="match status" value="1"/>
</dbReference>
<dbReference type="InterPro" id="IPR058192">
    <property type="entry name" value="WHD_ROQ1-like"/>
</dbReference>
<dbReference type="InterPro" id="IPR000157">
    <property type="entry name" value="TIR_dom"/>
</dbReference>
<dbReference type="InterPro" id="IPR027417">
    <property type="entry name" value="P-loop_NTPase"/>
</dbReference>
<evidence type="ECO:0000256" key="3">
    <source>
        <dbReference type="ARBA" id="ARBA00022737"/>
    </source>
</evidence>
<dbReference type="Proteomes" id="UP000434276">
    <property type="component" value="Unassembled WGS sequence"/>
</dbReference>
<evidence type="ECO:0000256" key="1">
    <source>
        <dbReference type="ARBA" id="ARBA00011982"/>
    </source>
</evidence>
<keyword evidence="4" id="KW-0378">Hydrolase</keyword>
<gene>
    <name evidence="9" type="ORF">C24_LOCUS13855</name>
</gene>
<accession>A0A5S9XFK7</accession>
<dbReference type="SMART" id="SM00255">
    <property type="entry name" value="TIR"/>
    <property type="match status" value="1"/>
</dbReference>
<reference evidence="9 10" key="1">
    <citation type="submission" date="2019-12" db="EMBL/GenBank/DDBJ databases">
        <authorList>
            <person name="Jiao W.-B."/>
            <person name="Schneeberger K."/>
        </authorList>
    </citation>
    <scope>NUCLEOTIDE SEQUENCE [LARGE SCALE GENOMIC DNA]</scope>
    <source>
        <strain evidence="10">cv. C24</strain>
    </source>
</reference>
<dbReference type="Gene3D" id="3.80.10.10">
    <property type="entry name" value="Ribonuclease Inhibitor"/>
    <property type="match status" value="1"/>
</dbReference>
<evidence type="ECO:0000313" key="10">
    <source>
        <dbReference type="Proteomes" id="UP000434276"/>
    </source>
</evidence>
<protein>
    <recommendedName>
        <fullName evidence="1">ADP-ribosyl cyclase/cyclic ADP-ribose hydrolase</fullName>
        <ecNumber evidence="1">3.2.2.6</ecNumber>
    </recommendedName>
</protein>
<evidence type="ECO:0000256" key="2">
    <source>
        <dbReference type="ARBA" id="ARBA00022614"/>
    </source>
</evidence>
<keyword evidence="5" id="KW-0611">Plant defense</keyword>
<dbReference type="PANTHER" id="PTHR11017">
    <property type="entry name" value="LEUCINE-RICH REPEAT-CONTAINING PROTEIN"/>
    <property type="match status" value="1"/>
</dbReference>
<dbReference type="ExpressionAtlas" id="A0A5S9XFK7">
    <property type="expression patterns" value="baseline and differential"/>
</dbReference>
<dbReference type="EMBL" id="CACSHJ010000089">
    <property type="protein sequence ID" value="CAA0383647.1"/>
    <property type="molecule type" value="Genomic_DNA"/>
</dbReference>
<dbReference type="Pfam" id="PF23282">
    <property type="entry name" value="WHD_ROQ1"/>
    <property type="match status" value="1"/>
</dbReference>
<dbReference type="PANTHER" id="PTHR11017:SF411">
    <property type="entry name" value="ADP-RIBOSYL CYCLASE_CYCLIC ADP-RIBOSE HYDROLASE-RELATED"/>
    <property type="match status" value="1"/>
</dbReference>
<dbReference type="InterPro" id="IPR032675">
    <property type="entry name" value="LRR_dom_sf"/>
</dbReference>
<sequence length="699" mass="79944">MTSSFFLSTVAAAIGFFMLFRKFRLQKDNKEKSSLPPSSSVPPSQSWTHQVFPSFRGEDVRRDFLSHIQKEFQRKGIIPFSDNKIKRGEFISPELVQAIRSSKIAIILLSRNYASSSWCLDELAEIIKCREEFGQTVMVVFYKVDPSDVKKLTGDFGSVFRKTCAGKTNEDTRRWIQALAKVATLAGYVSNNWDNEAVMIEKIATDISNKLNKSTPSRDFDELVGMGAHMERMELLLCLDSDEVRMIGIWGPSGIDNIDQSMQLDAIAKETRWFGHGSRIIITTQDQKLLKAHGINHIYKVDFPSTHEACQIFCMSAFGQKFPKDEFQELALEVTNLLGNLPLGLRVMGSHFRGMSKQEWINALPRLRTHLDSNIQSILKFSYDALCREDKDLFLHIACTFNNKRIENVEAHLTHKFLDTKQRFHVLAEKSLISIEEGWIKMHNLLELVGREIVRHEHESIREPGKRQFLVDARDICEVLTDDMGSKSVVGIYFNSAELLGELNISERAFEGMSNLKFLRIKCDRSDKMYLPRGLKYISRKLRLLEWDRFPLTCLPSNFCTEYLVELNMRHSKLVKLWEGNLSLGNLKWMNLFHSKNLKELPDFSTATNLQTLILCGCSSLVELPYSIGSANNLQKLHLCRCTSLVELPASIGNLHKLQNVTLKGCSKLEVVPTNINLILDVKKYKNRENRGLCSKKEI</sequence>
<dbReference type="SUPFAM" id="SSF52200">
    <property type="entry name" value="Toll/Interleukin receptor TIR domain"/>
    <property type="match status" value="1"/>
</dbReference>
<dbReference type="InterPro" id="IPR042197">
    <property type="entry name" value="Apaf_helical"/>
</dbReference>
<dbReference type="InterPro" id="IPR035897">
    <property type="entry name" value="Toll_tir_struct_dom_sf"/>
</dbReference>
<proteinExistence type="predicted"/>
<evidence type="ECO:0000313" key="9">
    <source>
        <dbReference type="EMBL" id="CAA0383647.1"/>
    </source>
</evidence>
<dbReference type="GO" id="GO:0043531">
    <property type="term" value="F:ADP binding"/>
    <property type="evidence" value="ECO:0007669"/>
    <property type="project" value="InterPro"/>
</dbReference>
<dbReference type="EC" id="3.2.2.6" evidence="1"/>
<keyword evidence="3" id="KW-0677">Repeat</keyword>
<dbReference type="InterPro" id="IPR011713">
    <property type="entry name" value="Leu-rich_rpt_3"/>
</dbReference>
<keyword evidence="6" id="KW-0520">NAD</keyword>
<dbReference type="Pfam" id="PF07725">
    <property type="entry name" value="LRR_3"/>
    <property type="match status" value="1"/>
</dbReference>
<evidence type="ECO:0000256" key="5">
    <source>
        <dbReference type="ARBA" id="ARBA00022821"/>
    </source>
</evidence>
<evidence type="ECO:0000256" key="6">
    <source>
        <dbReference type="ARBA" id="ARBA00023027"/>
    </source>
</evidence>
<name>A0A5S9XFK7_ARATH</name>
<organism evidence="9 10">
    <name type="scientific">Arabidopsis thaliana</name>
    <name type="common">Mouse-ear cress</name>
    <dbReference type="NCBI Taxonomy" id="3702"/>
    <lineage>
        <taxon>Eukaryota</taxon>
        <taxon>Viridiplantae</taxon>
        <taxon>Streptophyta</taxon>
        <taxon>Embryophyta</taxon>
        <taxon>Tracheophyta</taxon>
        <taxon>Spermatophyta</taxon>
        <taxon>Magnoliopsida</taxon>
        <taxon>eudicotyledons</taxon>
        <taxon>Gunneridae</taxon>
        <taxon>Pentapetalae</taxon>
        <taxon>rosids</taxon>
        <taxon>malvids</taxon>
        <taxon>Brassicales</taxon>
        <taxon>Brassicaceae</taxon>
        <taxon>Camelineae</taxon>
        <taxon>Arabidopsis</taxon>
    </lineage>
</organism>
<dbReference type="OrthoDB" id="1045849at2759"/>
<dbReference type="AlphaFoldDB" id="A0A5S9XFK7"/>
<feature type="domain" description="TIR" evidence="8">
    <location>
        <begin position="47"/>
        <end position="211"/>
    </location>
</feature>
<comment type="catalytic activity">
    <reaction evidence="7">
        <text>NAD(+) + H2O = ADP-D-ribose + nicotinamide + H(+)</text>
        <dbReference type="Rhea" id="RHEA:16301"/>
        <dbReference type="ChEBI" id="CHEBI:15377"/>
        <dbReference type="ChEBI" id="CHEBI:15378"/>
        <dbReference type="ChEBI" id="CHEBI:17154"/>
        <dbReference type="ChEBI" id="CHEBI:57540"/>
        <dbReference type="ChEBI" id="CHEBI:57967"/>
        <dbReference type="EC" id="3.2.2.6"/>
    </reaction>
    <physiologicalReaction direction="left-to-right" evidence="7">
        <dbReference type="Rhea" id="RHEA:16302"/>
    </physiologicalReaction>
</comment>
<evidence type="ECO:0000259" key="8">
    <source>
        <dbReference type="PROSITE" id="PS50104"/>
    </source>
</evidence>
<dbReference type="Pfam" id="PF01582">
    <property type="entry name" value="TIR"/>
    <property type="match status" value="1"/>
</dbReference>
<dbReference type="FunFam" id="1.10.8.430:FF:000002">
    <property type="entry name" value="Disease resistance protein (TIR-NBS-LRR class)"/>
    <property type="match status" value="1"/>
</dbReference>
<keyword evidence="2" id="KW-0433">Leucine-rich repeat</keyword>
<dbReference type="InterPro" id="IPR036390">
    <property type="entry name" value="WH_DNA-bd_sf"/>
</dbReference>
<dbReference type="SUPFAM" id="SSF52540">
    <property type="entry name" value="P-loop containing nucleoside triphosphate hydrolases"/>
    <property type="match status" value="1"/>
</dbReference>
<dbReference type="GO" id="GO:0061809">
    <property type="term" value="F:NAD+ nucleosidase activity, cyclic ADP-ribose generating"/>
    <property type="evidence" value="ECO:0007669"/>
    <property type="project" value="UniProtKB-EC"/>
</dbReference>
<dbReference type="Gene3D" id="1.10.8.430">
    <property type="entry name" value="Helical domain of apoptotic protease-activating factors"/>
    <property type="match status" value="1"/>
</dbReference>
<dbReference type="SUPFAM" id="SSF46785">
    <property type="entry name" value="Winged helix' DNA-binding domain"/>
    <property type="match status" value="1"/>
</dbReference>
<dbReference type="GO" id="GO:0007165">
    <property type="term" value="P:signal transduction"/>
    <property type="evidence" value="ECO:0007669"/>
    <property type="project" value="InterPro"/>
</dbReference>
<dbReference type="PROSITE" id="PS50104">
    <property type="entry name" value="TIR"/>
    <property type="match status" value="1"/>
</dbReference>
<dbReference type="FunFam" id="3.40.50.10140:FF:000007">
    <property type="entry name" value="Disease resistance protein (TIR-NBS-LRR class)"/>
    <property type="match status" value="1"/>
</dbReference>
<evidence type="ECO:0000256" key="7">
    <source>
        <dbReference type="ARBA" id="ARBA00047304"/>
    </source>
</evidence>
<dbReference type="SUPFAM" id="SSF52058">
    <property type="entry name" value="L domain-like"/>
    <property type="match status" value="1"/>
</dbReference>
<dbReference type="GO" id="GO:0006952">
    <property type="term" value="P:defense response"/>
    <property type="evidence" value="ECO:0007669"/>
    <property type="project" value="UniProtKB-KW"/>
</dbReference>